<evidence type="ECO:0000313" key="3">
    <source>
        <dbReference type="Proteomes" id="UP001501821"/>
    </source>
</evidence>
<proteinExistence type="predicted"/>
<evidence type="ECO:0000256" key="1">
    <source>
        <dbReference type="SAM" id="Phobius"/>
    </source>
</evidence>
<dbReference type="RefSeq" id="WP_344776995.1">
    <property type="nucleotide sequence ID" value="NZ_BAABAH010000012.1"/>
</dbReference>
<sequence>MTDVTDLLGAQLDAAPAPAAPLDIDALLRDGRRARTRRRAAVGAGVVAAALVIGGAGWTLGAGGSDVATDRPPVAGQSTPTADPVLEGGLLAAYSPDGALVIRDGWHVTQRIPNPMGYRPPAASVALELTDGTDRYWYLVRRDADGSGSTSDEAQKGFATFQEWVDDQVGANRPDPIGEALDLGADGRLTSSNEAIRIVAQRVGDDIGRAEWAPADTTVAQLRFDGQTWFVAARNHVRGGWELAPPVDTPKAGTTLDSYVDYLRAQYASGEGVR</sequence>
<keyword evidence="1" id="KW-0812">Transmembrane</keyword>
<dbReference type="EMBL" id="BAABAH010000012">
    <property type="protein sequence ID" value="GAA3827284.1"/>
    <property type="molecule type" value="Genomic_DNA"/>
</dbReference>
<keyword evidence="1" id="KW-0472">Membrane</keyword>
<gene>
    <name evidence="2" type="ORF">GCM10022242_30670</name>
</gene>
<keyword evidence="3" id="KW-1185">Reference proteome</keyword>
<accession>A0ABP7IUU6</accession>
<reference evidence="3" key="1">
    <citation type="journal article" date="2019" name="Int. J. Syst. Evol. Microbiol.">
        <title>The Global Catalogue of Microorganisms (GCM) 10K type strain sequencing project: providing services to taxonomists for standard genome sequencing and annotation.</title>
        <authorList>
            <consortium name="The Broad Institute Genomics Platform"/>
            <consortium name="The Broad Institute Genome Sequencing Center for Infectious Disease"/>
            <person name="Wu L."/>
            <person name="Ma J."/>
        </authorList>
    </citation>
    <scope>NUCLEOTIDE SEQUENCE [LARGE SCALE GENOMIC DNA]</scope>
    <source>
        <strain evidence="3">JCM 16953</strain>
    </source>
</reference>
<keyword evidence="1" id="KW-1133">Transmembrane helix</keyword>
<comment type="caution">
    <text evidence="2">The sequence shown here is derived from an EMBL/GenBank/DDBJ whole genome shotgun (WGS) entry which is preliminary data.</text>
</comment>
<feature type="transmembrane region" description="Helical" evidence="1">
    <location>
        <begin position="40"/>
        <end position="61"/>
    </location>
</feature>
<dbReference type="Proteomes" id="UP001501821">
    <property type="component" value="Unassembled WGS sequence"/>
</dbReference>
<name>A0ABP7IUU6_9ACTN</name>
<evidence type="ECO:0000313" key="2">
    <source>
        <dbReference type="EMBL" id="GAA3827284.1"/>
    </source>
</evidence>
<organism evidence="2 3">
    <name type="scientific">Nocardioides panacisoli</name>
    <dbReference type="NCBI Taxonomy" id="627624"/>
    <lineage>
        <taxon>Bacteria</taxon>
        <taxon>Bacillati</taxon>
        <taxon>Actinomycetota</taxon>
        <taxon>Actinomycetes</taxon>
        <taxon>Propionibacteriales</taxon>
        <taxon>Nocardioidaceae</taxon>
        <taxon>Nocardioides</taxon>
    </lineage>
</organism>
<evidence type="ECO:0008006" key="4">
    <source>
        <dbReference type="Google" id="ProtNLM"/>
    </source>
</evidence>
<protein>
    <recommendedName>
        <fullName evidence="4">Tat pathway signal sequence domain protein</fullName>
    </recommendedName>
</protein>